<dbReference type="InterPro" id="IPR041953">
    <property type="entry name" value="YdeP_MopB"/>
</dbReference>
<organism evidence="12 13">
    <name type="scientific">Actinomadura coerulea</name>
    <dbReference type="NCBI Taxonomy" id="46159"/>
    <lineage>
        <taxon>Bacteria</taxon>
        <taxon>Bacillati</taxon>
        <taxon>Actinomycetota</taxon>
        <taxon>Actinomycetes</taxon>
        <taxon>Streptosporangiales</taxon>
        <taxon>Thermomonosporaceae</taxon>
        <taxon>Actinomadura</taxon>
    </lineage>
</organism>
<dbReference type="NCBIfam" id="TIGR01701">
    <property type="entry name" value="Fdhalpha-like"/>
    <property type="match status" value="1"/>
</dbReference>
<comment type="cofactor">
    <cofactor evidence="1">
        <name>Mo-bis(molybdopterin guanine dinucleotide)</name>
        <dbReference type="ChEBI" id="CHEBI:60539"/>
    </cofactor>
</comment>
<dbReference type="SUPFAM" id="SSF53706">
    <property type="entry name" value="Formate dehydrogenase/DMSO reductase, domains 1-3"/>
    <property type="match status" value="1"/>
</dbReference>
<dbReference type="PANTHER" id="PTHR43105">
    <property type="entry name" value="RESPIRATORY NITRATE REDUCTASE"/>
    <property type="match status" value="1"/>
</dbReference>
<dbReference type="RefSeq" id="WP_185025494.1">
    <property type="nucleotide sequence ID" value="NZ_JACHMQ010000001.1"/>
</dbReference>
<keyword evidence="7" id="KW-0560">Oxidoreductase</keyword>
<dbReference type="Gene3D" id="2.40.40.20">
    <property type="match status" value="1"/>
</dbReference>
<dbReference type="InterPro" id="IPR037951">
    <property type="entry name" value="MopB_CT_YdeP"/>
</dbReference>
<evidence type="ECO:0000256" key="2">
    <source>
        <dbReference type="ARBA" id="ARBA00001966"/>
    </source>
</evidence>
<proteinExistence type="inferred from homology"/>
<dbReference type="Pfam" id="PF00384">
    <property type="entry name" value="Molybdopterin"/>
    <property type="match status" value="1"/>
</dbReference>
<dbReference type="GO" id="GO:0016020">
    <property type="term" value="C:membrane"/>
    <property type="evidence" value="ECO:0007669"/>
    <property type="project" value="TreeGrafter"/>
</dbReference>
<dbReference type="Gene3D" id="3.40.228.10">
    <property type="entry name" value="Dimethylsulfoxide Reductase, domain 2"/>
    <property type="match status" value="1"/>
</dbReference>
<evidence type="ECO:0000256" key="9">
    <source>
        <dbReference type="ARBA" id="ARBA00023014"/>
    </source>
</evidence>
<dbReference type="PANTHER" id="PTHR43105:SF4">
    <property type="entry name" value="PROTEIN YDEP"/>
    <property type="match status" value="1"/>
</dbReference>
<dbReference type="InterPro" id="IPR009010">
    <property type="entry name" value="Asp_de-COase-like_dom_sf"/>
</dbReference>
<evidence type="ECO:0000259" key="11">
    <source>
        <dbReference type="Pfam" id="PF01568"/>
    </source>
</evidence>
<keyword evidence="4" id="KW-0004">4Fe-4S</keyword>
<evidence type="ECO:0000256" key="4">
    <source>
        <dbReference type="ARBA" id="ARBA00022485"/>
    </source>
</evidence>
<dbReference type="GO" id="GO:0043546">
    <property type="term" value="F:molybdopterin cofactor binding"/>
    <property type="evidence" value="ECO:0007669"/>
    <property type="project" value="InterPro"/>
</dbReference>
<dbReference type="Pfam" id="PF01568">
    <property type="entry name" value="Molydop_binding"/>
    <property type="match status" value="1"/>
</dbReference>
<feature type="domain" description="Molybdopterin dinucleotide-binding" evidence="11">
    <location>
        <begin position="644"/>
        <end position="751"/>
    </location>
</feature>
<dbReference type="Gene3D" id="3.40.50.740">
    <property type="match status" value="1"/>
</dbReference>
<comment type="cofactor">
    <cofactor evidence="2">
        <name>[4Fe-4S] cluster</name>
        <dbReference type="ChEBI" id="CHEBI:49883"/>
    </cofactor>
</comment>
<accession>A0A7X0FYE9</accession>
<comment type="caution">
    <text evidence="12">The sequence shown here is derived from an EMBL/GenBank/DDBJ whole genome shotgun (WGS) entry which is preliminary data.</text>
</comment>
<gene>
    <name evidence="12" type="ORF">BKA00_002964</name>
</gene>
<reference evidence="12 13" key="1">
    <citation type="submission" date="2020-08" db="EMBL/GenBank/DDBJ databases">
        <title>Sequencing the genomes of 1000 actinobacteria strains.</title>
        <authorList>
            <person name="Klenk H.-P."/>
        </authorList>
    </citation>
    <scope>NUCLEOTIDE SEQUENCE [LARGE SCALE GENOMIC DNA]</scope>
    <source>
        <strain evidence="12 13">DSM 43675</strain>
    </source>
</reference>
<evidence type="ECO:0000256" key="8">
    <source>
        <dbReference type="ARBA" id="ARBA00023004"/>
    </source>
</evidence>
<dbReference type="Proteomes" id="UP000546324">
    <property type="component" value="Unassembled WGS sequence"/>
</dbReference>
<evidence type="ECO:0000313" key="12">
    <source>
        <dbReference type="EMBL" id="MBB6396050.1"/>
    </source>
</evidence>
<dbReference type="InterPro" id="IPR010046">
    <property type="entry name" value="Mopterin_OxRdtse_a_bac"/>
</dbReference>
<dbReference type="GO" id="GO:0008863">
    <property type="term" value="F:formate dehydrogenase (NAD+) activity"/>
    <property type="evidence" value="ECO:0007669"/>
    <property type="project" value="InterPro"/>
</dbReference>
<dbReference type="InterPro" id="IPR006656">
    <property type="entry name" value="Mopterin_OxRdtase"/>
</dbReference>
<dbReference type="CDD" id="cd02787">
    <property type="entry name" value="MopB_CT_ydeP"/>
    <property type="match status" value="1"/>
</dbReference>
<evidence type="ECO:0000256" key="1">
    <source>
        <dbReference type="ARBA" id="ARBA00001942"/>
    </source>
</evidence>
<keyword evidence="9" id="KW-0411">Iron-sulfur</keyword>
<dbReference type="InterPro" id="IPR006657">
    <property type="entry name" value="MoPterin_dinucl-bd_dom"/>
</dbReference>
<sequence>MTRKAPAGDFDDAGLEVSEPKTWAAGVPGVTAALRHARAEMGVRRTALTLLRVNQKQGFDCPGCAWPEGDHRHAAEFCENGAKAVAEEATARRVTREFFAEHGVEELAGRSDHWLGQQGRLTEPMVKRAGSGHYEPVSWDEAFGLLASELDALDSPDEAVFYTSGRTSNEAAFAYQLFARAFGTNNMPDCSNMCHESSGSALTETIGIGKGSVLLEDLYRADLIFVVGQNPGTNHPRMLSALERAKKEGARVIAVNPLPEAGLMRFRNPQRASGMAGRGTVLADRFLQIRLNGDLALFQALNRMLLESDAPGALDREFLDAHAHGFEAFREHALGLDWDDVLEATGLTREQIAATLGDVLAAERIVVCWAMGLTQHRNSVPTIREIVNFLLLRGNIGRPGAGVCPVRGHSNVQGDRTMGIWERPKPAFLDALAAEFGFEPPREPGLDTVGAIRAMRDGRAKVFLGMGGNFVRATPDSAVTEAALRRCRLTAQVSTKLNRSHAVTGEVALILPTLGRTERDVRGTGPQIVSVEDSMGMVHASRGRLAPASGHLLSEVSIVCRLARAALPGSDIGWEAMERDYDVIRDHVSRVVPGFEDFNARLREPGGFTLPHAPRDERRFPTATGKANLTVNELEVLRVPEGRLLLQTLRSHDQYNTTVYGLDDRYRGIKAGRRVVLVNPADLDRLGIADGAAVDLVSEWPDGAERRAPAFRAVSYPTAPGCAAAYFPETNVLVPLDSTAEISNTPTSKSVVVRLEPVGP</sequence>
<evidence type="ECO:0000256" key="3">
    <source>
        <dbReference type="ARBA" id="ARBA00010312"/>
    </source>
</evidence>
<dbReference type="CDD" id="cd02767">
    <property type="entry name" value="MopB_ydeP"/>
    <property type="match status" value="1"/>
</dbReference>
<keyword evidence="8" id="KW-0408">Iron</keyword>
<dbReference type="EMBL" id="JACHMQ010000001">
    <property type="protein sequence ID" value="MBB6396050.1"/>
    <property type="molecule type" value="Genomic_DNA"/>
</dbReference>
<name>A0A7X0FYE9_9ACTN</name>
<comment type="similarity">
    <text evidence="3">Belongs to the prokaryotic molybdopterin-containing oxidoreductase family.</text>
</comment>
<evidence type="ECO:0000256" key="5">
    <source>
        <dbReference type="ARBA" id="ARBA00022505"/>
    </source>
</evidence>
<dbReference type="GO" id="GO:0051539">
    <property type="term" value="F:4 iron, 4 sulfur cluster binding"/>
    <property type="evidence" value="ECO:0007669"/>
    <property type="project" value="UniProtKB-KW"/>
</dbReference>
<dbReference type="AlphaFoldDB" id="A0A7X0FYE9"/>
<dbReference type="SUPFAM" id="SSF50692">
    <property type="entry name" value="ADC-like"/>
    <property type="match status" value="1"/>
</dbReference>
<evidence type="ECO:0000256" key="7">
    <source>
        <dbReference type="ARBA" id="ARBA00023002"/>
    </source>
</evidence>
<protein>
    <submittedName>
        <fullName evidence="12">Molybdopterin-dependent oxidoreductase alpha subunit</fullName>
    </submittedName>
</protein>
<dbReference type="GO" id="GO:0030151">
    <property type="term" value="F:molybdenum ion binding"/>
    <property type="evidence" value="ECO:0007669"/>
    <property type="project" value="InterPro"/>
</dbReference>
<evidence type="ECO:0000313" key="13">
    <source>
        <dbReference type="Proteomes" id="UP000546324"/>
    </source>
</evidence>
<dbReference type="InterPro" id="IPR050123">
    <property type="entry name" value="Prok_molybdopt-oxidoreductase"/>
</dbReference>
<keyword evidence="5" id="KW-0500">Molybdenum</keyword>
<feature type="domain" description="Molybdopterin oxidoreductase" evidence="10">
    <location>
        <begin position="120"/>
        <end position="489"/>
    </location>
</feature>
<keyword evidence="13" id="KW-1185">Reference proteome</keyword>
<dbReference type="PIRSF" id="PIRSF000144">
    <property type="entry name" value="CbbBc"/>
    <property type="match status" value="1"/>
</dbReference>
<keyword evidence="6" id="KW-0479">Metal-binding</keyword>
<evidence type="ECO:0000259" key="10">
    <source>
        <dbReference type="Pfam" id="PF00384"/>
    </source>
</evidence>
<evidence type="ECO:0000256" key="6">
    <source>
        <dbReference type="ARBA" id="ARBA00022723"/>
    </source>
</evidence>